<dbReference type="Pfam" id="PF03432">
    <property type="entry name" value="Relaxase"/>
    <property type="match status" value="1"/>
</dbReference>
<dbReference type="InterPro" id="IPR005094">
    <property type="entry name" value="Endonuclease_MobA/VirD2"/>
</dbReference>
<evidence type="ECO:0000259" key="1">
    <source>
        <dbReference type="Pfam" id="PF03432"/>
    </source>
</evidence>
<evidence type="ECO:0000313" key="2">
    <source>
        <dbReference type="EMBL" id="SNS40157.1"/>
    </source>
</evidence>
<organism evidence="2 3">
    <name type="scientific">Dokdonia pacifica</name>
    <dbReference type="NCBI Taxonomy" id="1627892"/>
    <lineage>
        <taxon>Bacteria</taxon>
        <taxon>Pseudomonadati</taxon>
        <taxon>Bacteroidota</taxon>
        <taxon>Flavobacteriia</taxon>
        <taxon>Flavobacteriales</taxon>
        <taxon>Flavobacteriaceae</taxon>
        <taxon>Dokdonia</taxon>
    </lineage>
</organism>
<keyword evidence="3" id="KW-1185">Reference proteome</keyword>
<name>A0A239E6A8_9FLAO</name>
<dbReference type="Proteomes" id="UP000198379">
    <property type="component" value="Unassembled WGS sequence"/>
</dbReference>
<dbReference type="AlphaFoldDB" id="A0A239E6A8"/>
<proteinExistence type="predicted"/>
<accession>A0A239E6A8</accession>
<feature type="domain" description="MobA/VirD2-like nuclease" evidence="1">
    <location>
        <begin position="75"/>
        <end position="166"/>
    </location>
</feature>
<reference evidence="2 3" key="1">
    <citation type="submission" date="2017-06" db="EMBL/GenBank/DDBJ databases">
        <authorList>
            <person name="Kim H.J."/>
            <person name="Triplett B.A."/>
        </authorList>
    </citation>
    <scope>NUCLEOTIDE SEQUENCE [LARGE SCALE GENOMIC DNA]</scope>
    <source>
        <strain evidence="2 3">DSM 25597</strain>
    </source>
</reference>
<sequence>MIIKEKSIKSYRGLENALRYVLTKGIDGTGEVMRRFVLGDKPFENALQSIENNMEEMSIIMENRIANMMGQYRANDRKRIHKRKGETKFYHSILSFHKEDRLTPQQLKQIARTYAKERYPNSMVVALPHFDRDHLHVHSLASSVEVGTGKTCYLTRKEFKEVKERMELWQDKHLNLKHSRVKHSNKARSLLKDAEHQLNLNGKLSEKQQMNMRLAEIYSRSTSEKSFFKALKKLNVYERNGEITGLQGEKRRYRLKTLGFSKERLEELNQSKLNNVTKSRLEQLKKLDKGRDRDIDRER</sequence>
<dbReference type="OrthoDB" id="1433666at2"/>
<evidence type="ECO:0000313" key="3">
    <source>
        <dbReference type="Proteomes" id="UP000198379"/>
    </source>
</evidence>
<dbReference type="EMBL" id="FZNY01000014">
    <property type="protein sequence ID" value="SNS40157.1"/>
    <property type="molecule type" value="Genomic_DNA"/>
</dbReference>
<dbReference type="RefSeq" id="WP_089374061.1">
    <property type="nucleotide sequence ID" value="NZ_BMEP01000004.1"/>
</dbReference>
<protein>
    <submittedName>
        <fullName evidence="2">Relaxase/Mobilisation nuclease domain-containing protein</fullName>
    </submittedName>
</protein>
<gene>
    <name evidence="2" type="ORF">SAMN06265376_11426</name>
</gene>